<evidence type="ECO:0000259" key="11">
    <source>
        <dbReference type="PROSITE" id="PS51194"/>
    </source>
</evidence>
<dbReference type="EMBL" id="CP051141">
    <property type="protein sequence ID" value="QIW99175.1"/>
    <property type="molecule type" value="Genomic_DNA"/>
</dbReference>
<dbReference type="SUPFAM" id="SSF52540">
    <property type="entry name" value="P-loop containing nucleoside triphosphate hydrolases"/>
    <property type="match status" value="1"/>
</dbReference>
<proteinExistence type="inferred from homology"/>
<dbReference type="Pfam" id="PF00271">
    <property type="entry name" value="Helicase_C"/>
    <property type="match status" value="1"/>
</dbReference>
<sequence length="385" mass="43496">MITRIVLERVAKPGEVNLVVSQGNASLEELIAAIPDAGKSIGFSHGTTDLDYARYFKTFGDTESLKKIQQQTRCCDCNQEPLNPHITNCNHIYCLACMEALQNRSARLGRDGARCVNCNELFTSVTPCKELETTADAEEVSETPNTILRKVKPEKTSLNKWIRMKGAVAPSSKTMAMKTQVLGWLKDDPDVKIIIYSQFIPLLHIIGKVCEGERWTYRRYQGDMTLDARDRAVRDFGHPELKIQILLASLKCGGLGLNLTAASRVLIMDSWWNDSVEQQAFCRVFRHGQDKTTELTRLVVKGTIDEDMMNLKNRKLQEINPVLEDERATKPTLKELVRLFGSADENGDGTEFIFPGIRDAFAEDDHLRVIDYDSEDEYREMGNDP</sequence>
<reference evidence="12 13" key="1">
    <citation type="journal article" date="2016" name="Sci. Rep.">
        <title>Peltaster fructicola genome reveals evolution from an invasive phytopathogen to an ectophytic parasite.</title>
        <authorList>
            <person name="Xu C."/>
            <person name="Chen H."/>
            <person name="Gleason M.L."/>
            <person name="Xu J.R."/>
            <person name="Liu H."/>
            <person name="Zhang R."/>
            <person name="Sun G."/>
        </authorList>
    </citation>
    <scope>NUCLEOTIDE SEQUENCE [LARGE SCALE GENOMIC DNA]</scope>
    <source>
        <strain evidence="12 13">LNHT1506</strain>
    </source>
</reference>
<dbReference type="Gene3D" id="3.30.40.10">
    <property type="entry name" value="Zinc/RING finger domain, C3HC4 (zinc finger)"/>
    <property type="match status" value="1"/>
</dbReference>
<evidence type="ECO:0000256" key="6">
    <source>
        <dbReference type="ARBA" id="ARBA00022806"/>
    </source>
</evidence>
<keyword evidence="3" id="KW-0547">Nucleotide-binding</keyword>
<feature type="domain" description="Helicase C-terminal" evidence="11">
    <location>
        <begin position="177"/>
        <end position="337"/>
    </location>
</feature>
<dbReference type="Proteomes" id="UP000503462">
    <property type="component" value="Chromosome 3"/>
</dbReference>
<dbReference type="GO" id="GO:0004386">
    <property type="term" value="F:helicase activity"/>
    <property type="evidence" value="ECO:0007669"/>
    <property type="project" value="UniProtKB-KW"/>
</dbReference>
<evidence type="ECO:0000256" key="1">
    <source>
        <dbReference type="ARBA" id="ARBA00007025"/>
    </source>
</evidence>
<keyword evidence="13" id="KW-1185">Reference proteome</keyword>
<dbReference type="InterPro" id="IPR027417">
    <property type="entry name" value="P-loop_NTPase"/>
</dbReference>
<feature type="domain" description="RING-type" evidence="10">
    <location>
        <begin position="74"/>
        <end position="119"/>
    </location>
</feature>
<dbReference type="GO" id="GO:0016787">
    <property type="term" value="F:hydrolase activity"/>
    <property type="evidence" value="ECO:0007669"/>
    <property type="project" value="UniProtKB-KW"/>
</dbReference>
<dbReference type="Gene3D" id="3.40.50.300">
    <property type="entry name" value="P-loop containing nucleotide triphosphate hydrolases"/>
    <property type="match status" value="1"/>
</dbReference>
<dbReference type="PROSITE" id="PS00518">
    <property type="entry name" value="ZF_RING_1"/>
    <property type="match status" value="1"/>
</dbReference>
<dbReference type="InterPro" id="IPR017907">
    <property type="entry name" value="Znf_RING_CS"/>
</dbReference>
<accession>A0A6H0XWW6</accession>
<organism evidence="12 13">
    <name type="scientific">Peltaster fructicola</name>
    <dbReference type="NCBI Taxonomy" id="286661"/>
    <lineage>
        <taxon>Eukaryota</taxon>
        <taxon>Fungi</taxon>
        <taxon>Dikarya</taxon>
        <taxon>Ascomycota</taxon>
        <taxon>Pezizomycotina</taxon>
        <taxon>Dothideomycetes</taxon>
        <taxon>Dothideomycetes incertae sedis</taxon>
        <taxon>Peltaster</taxon>
    </lineage>
</organism>
<dbReference type="GO" id="GO:0008094">
    <property type="term" value="F:ATP-dependent activity, acting on DNA"/>
    <property type="evidence" value="ECO:0007669"/>
    <property type="project" value="TreeGrafter"/>
</dbReference>
<dbReference type="GO" id="GO:0005634">
    <property type="term" value="C:nucleus"/>
    <property type="evidence" value="ECO:0007669"/>
    <property type="project" value="TreeGrafter"/>
</dbReference>
<keyword evidence="5" id="KW-0378">Hydrolase</keyword>
<dbReference type="InterPro" id="IPR001841">
    <property type="entry name" value="Znf_RING"/>
</dbReference>
<gene>
    <name evidence="12" type="ORF">AMS68_004693</name>
</gene>
<dbReference type="GO" id="GO:0008270">
    <property type="term" value="F:zinc ion binding"/>
    <property type="evidence" value="ECO:0007669"/>
    <property type="project" value="UniProtKB-KW"/>
</dbReference>
<keyword evidence="7" id="KW-0862">Zinc</keyword>
<keyword evidence="2" id="KW-0479">Metal-binding</keyword>
<evidence type="ECO:0000313" key="12">
    <source>
        <dbReference type="EMBL" id="QIW99175.1"/>
    </source>
</evidence>
<evidence type="ECO:0000256" key="4">
    <source>
        <dbReference type="ARBA" id="ARBA00022771"/>
    </source>
</evidence>
<dbReference type="PANTHER" id="PTHR45626:SF17">
    <property type="entry name" value="HELICASE-LIKE TRANSCRIPTION FACTOR"/>
    <property type="match status" value="1"/>
</dbReference>
<dbReference type="InterPro" id="IPR049730">
    <property type="entry name" value="SNF2/RAD54-like_C"/>
</dbReference>
<dbReference type="PROSITE" id="PS51194">
    <property type="entry name" value="HELICASE_CTER"/>
    <property type="match status" value="1"/>
</dbReference>
<evidence type="ECO:0000256" key="9">
    <source>
        <dbReference type="PROSITE-ProRule" id="PRU00175"/>
    </source>
</evidence>
<keyword evidence="4 9" id="KW-0863">Zinc-finger</keyword>
<keyword evidence="6" id="KW-0347">Helicase</keyword>
<dbReference type="CDD" id="cd18793">
    <property type="entry name" value="SF2_C_SNF"/>
    <property type="match status" value="1"/>
</dbReference>
<evidence type="ECO:0000256" key="8">
    <source>
        <dbReference type="ARBA" id="ARBA00022840"/>
    </source>
</evidence>
<evidence type="ECO:0000256" key="5">
    <source>
        <dbReference type="ARBA" id="ARBA00022801"/>
    </source>
</evidence>
<dbReference type="InterPro" id="IPR001650">
    <property type="entry name" value="Helicase_C-like"/>
</dbReference>
<dbReference type="GO" id="GO:0005524">
    <property type="term" value="F:ATP binding"/>
    <property type="evidence" value="ECO:0007669"/>
    <property type="project" value="UniProtKB-KW"/>
</dbReference>
<dbReference type="GO" id="GO:0006281">
    <property type="term" value="P:DNA repair"/>
    <property type="evidence" value="ECO:0007669"/>
    <property type="project" value="TreeGrafter"/>
</dbReference>
<dbReference type="SMART" id="SM00490">
    <property type="entry name" value="HELICc"/>
    <property type="match status" value="1"/>
</dbReference>
<dbReference type="InterPro" id="IPR050628">
    <property type="entry name" value="SNF2_RAD54_helicase_TF"/>
</dbReference>
<evidence type="ECO:0008006" key="14">
    <source>
        <dbReference type="Google" id="ProtNLM"/>
    </source>
</evidence>
<evidence type="ECO:0000256" key="7">
    <source>
        <dbReference type="ARBA" id="ARBA00022833"/>
    </source>
</evidence>
<dbReference type="PANTHER" id="PTHR45626">
    <property type="entry name" value="TRANSCRIPTION TERMINATION FACTOR 2-RELATED"/>
    <property type="match status" value="1"/>
</dbReference>
<evidence type="ECO:0000313" key="13">
    <source>
        <dbReference type="Proteomes" id="UP000503462"/>
    </source>
</evidence>
<evidence type="ECO:0000256" key="2">
    <source>
        <dbReference type="ARBA" id="ARBA00022723"/>
    </source>
</evidence>
<dbReference type="PROSITE" id="PS50089">
    <property type="entry name" value="ZF_RING_2"/>
    <property type="match status" value="1"/>
</dbReference>
<protein>
    <recommendedName>
        <fullName evidence="14">Helicase C-terminal domain-containing protein</fullName>
    </recommendedName>
</protein>
<evidence type="ECO:0000259" key="10">
    <source>
        <dbReference type="PROSITE" id="PS50089"/>
    </source>
</evidence>
<comment type="similarity">
    <text evidence="1">Belongs to the SNF2/RAD54 helicase family.</text>
</comment>
<name>A0A6H0XWW6_9PEZI</name>
<dbReference type="SUPFAM" id="SSF57850">
    <property type="entry name" value="RING/U-box"/>
    <property type="match status" value="1"/>
</dbReference>
<dbReference type="AlphaFoldDB" id="A0A6H0XWW6"/>
<evidence type="ECO:0000256" key="3">
    <source>
        <dbReference type="ARBA" id="ARBA00022741"/>
    </source>
</evidence>
<keyword evidence="8" id="KW-0067">ATP-binding</keyword>
<dbReference type="OrthoDB" id="3943178at2759"/>
<dbReference type="InterPro" id="IPR013083">
    <property type="entry name" value="Znf_RING/FYVE/PHD"/>
</dbReference>